<gene>
    <name evidence="1" type="ORF">A2290_05835</name>
</gene>
<dbReference type="Proteomes" id="UP000177905">
    <property type="component" value="Unassembled WGS sequence"/>
</dbReference>
<protein>
    <submittedName>
        <fullName evidence="1">Uncharacterized protein</fullName>
    </submittedName>
</protein>
<reference evidence="1 2" key="1">
    <citation type="journal article" date="2016" name="Nat. Commun.">
        <title>Thousands of microbial genomes shed light on interconnected biogeochemical processes in an aquifer system.</title>
        <authorList>
            <person name="Anantharaman K."/>
            <person name="Brown C.T."/>
            <person name="Hug L.A."/>
            <person name="Sharon I."/>
            <person name="Castelle C.J."/>
            <person name="Probst A.J."/>
            <person name="Thomas B.C."/>
            <person name="Singh A."/>
            <person name="Wilkins M.J."/>
            <person name="Karaoz U."/>
            <person name="Brodie E.L."/>
            <person name="Williams K.H."/>
            <person name="Hubbard S.S."/>
            <person name="Banfield J.F."/>
        </authorList>
    </citation>
    <scope>NUCLEOTIDE SEQUENCE [LARGE SCALE GENOMIC DNA]</scope>
</reference>
<sequence length="205" mass="23708">MKPSIVKLIRNSDISLFYNRRGQSISPFHRMFSPALRLKVCGYDYVSKKRETLPVAKEFPSELFLLQPEHLVWLIKQIRSETPFFFLGYIFHLKKNHLVIDPIGMSNHREIADKFSFFQLNGRDSLDEKRLTGGGIVVQNRDGRISFKVGACSSTFDQHLSQDVRFERSLKVAAYLKKQLEAVGERCSKPAIDMEDLTAQFFFRG</sequence>
<comment type="caution">
    <text evidence="1">The sequence shown here is derived from an EMBL/GenBank/DDBJ whole genome shotgun (WGS) entry which is preliminary data.</text>
</comment>
<dbReference type="AlphaFoldDB" id="A0A1F4S612"/>
<accession>A0A1F4S612</accession>
<organism evidence="1 2">
    <name type="scientific">candidate division WOR-1 bacterium RIFOXYB2_FULL_36_35</name>
    <dbReference type="NCBI Taxonomy" id="1802578"/>
    <lineage>
        <taxon>Bacteria</taxon>
        <taxon>Bacillati</taxon>
        <taxon>Saganbacteria</taxon>
    </lineage>
</organism>
<dbReference type="EMBL" id="MEUA01000017">
    <property type="protein sequence ID" value="OGC15839.1"/>
    <property type="molecule type" value="Genomic_DNA"/>
</dbReference>
<name>A0A1F4S612_UNCSA</name>
<evidence type="ECO:0000313" key="2">
    <source>
        <dbReference type="Proteomes" id="UP000177905"/>
    </source>
</evidence>
<evidence type="ECO:0000313" key="1">
    <source>
        <dbReference type="EMBL" id="OGC15839.1"/>
    </source>
</evidence>
<proteinExistence type="predicted"/>